<dbReference type="SUPFAM" id="SSF53613">
    <property type="entry name" value="Ribokinase-like"/>
    <property type="match status" value="1"/>
</dbReference>
<evidence type="ECO:0000256" key="8">
    <source>
        <dbReference type="RuleBase" id="RU369061"/>
    </source>
</evidence>
<comment type="caution">
    <text evidence="10">The sequence shown here is derived from an EMBL/GenBank/DDBJ whole genome shotgun (WGS) entry which is preliminary data.</text>
</comment>
<organism evidence="10 11">
    <name type="scientific">Clostridium oceanicum</name>
    <dbReference type="NCBI Taxonomy" id="1543"/>
    <lineage>
        <taxon>Bacteria</taxon>
        <taxon>Bacillati</taxon>
        <taxon>Bacillota</taxon>
        <taxon>Clostridia</taxon>
        <taxon>Eubacteriales</taxon>
        <taxon>Clostridiaceae</taxon>
        <taxon>Clostridium</taxon>
    </lineage>
</organism>
<comment type="similarity">
    <text evidence="1">Belongs to the carbohydrate kinase pfkB family.</text>
</comment>
<evidence type="ECO:0000313" key="11">
    <source>
        <dbReference type="Proteomes" id="UP001501510"/>
    </source>
</evidence>
<comment type="pathway">
    <text evidence="7">Carbohydrate metabolism; D-tagatose 6-phosphate degradation; D-glyceraldehyde 3-phosphate and glycerone phosphate from D-tagatose 6-phosphate: step 1/2.</text>
</comment>
<keyword evidence="5 7" id="KW-0067">ATP-binding</keyword>
<dbReference type="Proteomes" id="UP001501510">
    <property type="component" value="Unassembled WGS sequence"/>
</dbReference>
<comment type="function">
    <text evidence="8">Catalyzes the ATP-dependent phosphorylation of fructose-l-phosphate to fructose-l,6-bisphosphate.</text>
</comment>
<dbReference type="PROSITE" id="PS00584">
    <property type="entry name" value="PFKB_KINASES_2"/>
    <property type="match status" value="1"/>
</dbReference>
<comment type="catalytic activity">
    <reaction evidence="7">
        <text>D-tagatofuranose 6-phosphate + ATP = D-tagatofuranose 1,6-bisphosphate + ADP + H(+)</text>
        <dbReference type="Rhea" id="RHEA:12420"/>
        <dbReference type="ChEBI" id="CHEBI:15378"/>
        <dbReference type="ChEBI" id="CHEBI:30616"/>
        <dbReference type="ChEBI" id="CHEBI:58694"/>
        <dbReference type="ChEBI" id="CHEBI:58695"/>
        <dbReference type="ChEBI" id="CHEBI:456216"/>
        <dbReference type="EC" id="2.7.1.144"/>
    </reaction>
</comment>
<evidence type="ECO:0000256" key="7">
    <source>
        <dbReference type="PIRNR" id="PIRNR000535"/>
    </source>
</evidence>
<dbReference type="EC" id="2.7.1.144" evidence="7"/>
<feature type="domain" description="Carbohydrate kinase PfkB" evidence="9">
    <location>
        <begin position="10"/>
        <end position="286"/>
    </location>
</feature>
<comment type="catalytic activity">
    <reaction evidence="6 8">
        <text>beta-D-fructose 1-phosphate + ATP = beta-D-fructose 1,6-bisphosphate + ADP + H(+)</text>
        <dbReference type="Rhea" id="RHEA:14213"/>
        <dbReference type="ChEBI" id="CHEBI:15378"/>
        <dbReference type="ChEBI" id="CHEBI:30616"/>
        <dbReference type="ChEBI" id="CHEBI:32966"/>
        <dbReference type="ChEBI" id="CHEBI:138881"/>
        <dbReference type="ChEBI" id="CHEBI:456216"/>
        <dbReference type="EC" id="2.7.1.56"/>
    </reaction>
</comment>
<keyword evidence="2 7" id="KW-0808">Transferase</keyword>
<name>A0ABN1JUB2_9CLOT</name>
<evidence type="ECO:0000259" key="9">
    <source>
        <dbReference type="Pfam" id="PF00294"/>
    </source>
</evidence>
<keyword evidence="4 8" id="KW-0418">Kinase</keyword>
<sequence length="305" mass="33627">MIYTVTLNPSIDYVIEVEDFILDKVNRIGKDDKFAGGKGINVSRVLSNLNIHSKALGFIGGFTGEFIKNSLDATENIETSFINVSEDTRINVKIKSKEETEINGQGPVICNASLQKFYSKLECLESDDVLVLSGNVQKSIPNDIYASIIRKYKAKGIKIVVDTTGESLLSSIKEKPFLIKPNKHELEEIFDTKLTNLKEIIFYGKKLIKMGCENLIISMAGEGALFINNKAVYLGKVPKGEVKNSVGAGDSMVAGFIAEYLKTRDFYNAFKFAIATGSATAFSKDLCTKDKAYELLSLIEVIKIS</sequence>
<dbReference type="PANTHER" id="PTHR46566:SF1">
    <property type="entry name" value="1-PHOSPHOFRUCTOKINASE"/>
    <property type="match status" value="1"/>
</dbReference>
<keyword evidence="7" id="KW-0423">Lactose metabolism</keyword>
<dbReference type="Pfam" id="PF00294">
    <property type="entry name" value="PfkB"/>
    <property type="match status" value="1"/>
</dbReference>
<evidence type="ECO:0000256" key="2">
    <source>
        <dbReference type="ARBA" id="ARBA00022679"/>
    </source>
</evidence>
<evidence type="ECO:0000313" key="10">
    <source>
        <dbReference type="EMBL" id="GAA0746796.1"/>
    </source>
</evidence>
<evidence type="ECO:0000256" key="1">
    <source>
        <dbReference type="ARBA" id="ARBA00005380"/>
    </source>
</evidence>
<keyword evidence="3 7" id="KW-0547">Nucleotide-binding</keyword>
<evidence type="ECO:0000256" key="3">
    <source>
        <dbReference type="ARBA" id="ARBA00022741"/>
    </source>
</evidence>
<accession>A0ABN1JUB2</accession>
<dbReference type="InterPro" id="IPR017583">
    <property type="entry name" value="Tagatose/fructose_Pkinase"/>
</dbReference>
<dbReference type="NCBIfam" id="TIGR03828">
    <property type="entry name" value="pfkB"/>
    <property type="match status" value="1"/>
</dbReference>
<dbReference type="InterPro" id="IPR022463">
    <property type="entry name" value="1-PFruKinase"/>
</dbReference>
<reference evidence="10 11" key="1">
    <citation type="journal article" date="2019" name="Int. J. Syst. Evol. Microbiol.">
        <title>The Global Catalogue of Microorganisms (GCM) 10K type strain sequencing project: providing services to taxonomists for standard genome sequencing and annotation.</title>
        <authorList>
            <consortium name="The Broad Institute Genomics Platform"/>
            <consortium name="The Broad Institute Genome Sequencing Center for Infectious Disease"/>
            <person name="Wu L."/>
            <person name="Ma J."/>
        </authorList>
    </citation>
    <scope>NUCLEOTIDE SEQUENCE [LARGE SCALE GENOMIC DNA]</scope>
    <source>
        <strain evidence="10 11">JCM 1407</strain>
    </source>
</reference>
<protein>
    <recommendedName>
        <fullName evidence="7">Tagatose-6-phosphate kinase</fullName>
        <ecNumber evidence="7">2.7.1.144</ecNumber>
    </recommendedName>
</protein>
<keyword evidence="11" id="KW-1185">Reference proteome</keyword>
<dbReference type="Gene3D" id="3.40.1190.20">
    <property type="match status" value="1"/>
</dbReference>
<comment type="similarity">
    <text evidence="7">Belongs to the carbohydrate kinase PfkB family. LacC subfamily.</text>
</comment>
<dbReference type="PIRSF" id="PIRSF000535">
    <property type="entry name" value="1PFK/6PFK/LacC"/>
    <property type="match status" value="1"/>
</dbReference>
<dbReference type="InterPro" id="IPR002173">
    <property type="entry name" value="Carboh/pur_kinase_PfkB_CS"/>
</dbReference>
<dbReference type="EMBL" id="BAAACG010000019">
    <property type="protein sequence ID" value="GAA0746796.1"/>
    <property type="molecule type" value="Genomic_DNA"/>
</dbReference>
<dbReference type="InterPro" id="IPR011611">
    <property type="entry name" value="PfkB_dom"/>
</dbReference>
<evidence type="ECO:0000256" key="6">
    <source>
        <dbReference type="ARBA" id="ARBA00047745"/>
    </source>
</evidence>
<dbReference type="RefSeq" id="WP_343763779.1">
    <property type="nucleotide sequence ID" value="NZ_BAAACG010000019.1"/>
</dbReference>
<dbReference type="PANTHER" id="PTHR46566">
    <property type="entry name" value="1-PHOSPHOFRUCTOKINASE-RELATED"/>
    <property type="match status" value="1"/>
</dbReference>
<dbReference type="CDD" id="cd01164">
    <property type="entry name" value="FruK_PfkB_like"/>
    <property type="match status" value="1"/>
</dbReference>
<evidence type="ECO:0000256" key="5">
    <source>
        <dbReference type="ARBA" id="ARBA00022840"/>
    </source>
</evidence>
<gene>
    <name evidence="10" type="primary">pfkB</name>
    <name evidence="10" type="ORF">GCM10008906_34890</name>
</gene>
<dbReference type="NCBIfam" id="TIGR03168">
    <property type="entry name" value="1-PFK"/>
    <property type="match status" value="1"/>
</dbReference>
<proteinExistence type="inferred from homology"/>
<evidence type="ECO:0000256" key="4">
    <source>
        <dbReference type="ARBA" id="ARBA00022777"/>
    </source>
</evidence>
<dbReference type="InterPro" id="IPR029056">
    <property type="entry name" value="Ribokinase-like"/>
</dbReference>